<dbReference type="Proteomes" id="UP000028703">
    <property type="component" value="Unassembled WGS sequence"/>
</dbReference>
<reference evidence="2 3" key="1">
    <citation type="submission" date="2014-07" db="EMBL/GenBank/DDBJ databases">
        <title>Genome of Chryseobacterium luteum DSM 18605.</title>
        <authorList>
            <person name="Stropko S.J."/>
            <person name="Pipes S.E."/>
            <person name="Newman J.D."/>
        </authorList>
    </citation>
    <scope>NUCLEOTIDE SEQUENCE [LARGE SCALE GENOMIC DNA]</scope>
    <source>
        <strain evidence="2 3">DSM 18605</strain>
    </source>
</reference>
<sequence>MLNRKLLALPLLLTSAFYFAQQIELRENIKLKNFDYPIYIKNKKDQSAIKELYQIPNKADTITENALVKNTSNEETHRGFYRINDSEIHFVDIDLQSQKINRRIYSPNKKGSLKLIKEDVNLSAYPNDLPPKFKDNKPPHPEFAGGEKALYQWIEKNIYPVLDQKYKRKENGNSVLVLDIDPKGSASFVEIKNLKVAENIRTELTDKVKKSPVWKTNIQGFEVSGIVLIPIEY</sequence>
<name>A0A085ZCZ5_9FLAO</name>
<proteinExistence type="predicted"/>
<dbReference type="STRING" id="421531.IX38_13885"/>
<feature type="chain" id="PRO_5001800840" description="TonB C-terminal domain-containing protein" evidence="1">
    <location>
        <begin position="21"/>
        <end position="233"/>
    </location>
</feature>
<organism evidence="2 3">
    <name type="scientific">Chryseobacterium luteum</name>
    <dbReference type="NCBI Taxonomy" id="421531"/>
    <lineage>
        <taxon>Bacteria</taxon>
        <taxon>Pseudomonadati</taxon>
        <taxon>Bacteroidota</taxon>
        <taxon>Flavobacteriia</taxon>
        <taxon>Flavobacteriales</taxon>
        <taxon>Weeksellaceae</taxon>
        <taxon>Chryseobacterium group</taxon>
        <taxon>Chryseobacterium</taxon>
    </lineage>
</organism>
<dbReference type="eggNOG" id="ENOG5033YXU">
    <property type="taxonomic scope" value="Bacteria"/>
</dbReference>
<dbReference type="OrthoDB" id="1239324at2"/>
<comment type="caution">
    <text evidence="2">The sequence shown here is derived from an EMBL/GenBank/DDBJ whole genome shotgun (WGS) entry which is preliminary data.</text>
</comment>
<evidence type="ECO:0000313" key="3">
    <source>
        <dbReference type="Proteomes" id="UP000028703"/>
    </source>
</evidence>
<evidence type="ECO:0000313" key="2">
    <source>
        <dbReference type="EMBL" id="KFF02309.1"/>
    </source>
</evidence>
<keyword evidence="1" id="KW-0732">Signal</keyword>
<gene>
    <name evidence="2" type="ORF">IX38_13885</name>
</gene>
<dbReference type="AlphaFoldDB" id="A0A085ZCZ5"/>
<accession>A0A085ZCZ5</accession>
<evidence type="ECO:0000256" key="1">
    <source>
        <dbReference type="SAM" id="SignalP"/>
    </source>
</evidence>
<keyword evidence="3" id="KW-1185">Reference proteome</keyword>
<evidence type="ECO:0008006" key="4">
    <source>
        <dbReference type="Google" id="ProtNLM"/>
    </source>
</evidence>
<protein>
    <recommendedName>
        <fullName evidence="4">TonB C-terminal domain-containing protein</fullName>
    </recommendedName>
</protein>
<feature type="signal peptide" evidence="1">
    <location>
        <begin position="1"/>
        <end position="20"/>
    </location>
</feature>
<dbReference type="RefSeq" id="WP_034705742.1">
    <property type="nucleotide sequence ID" value="NZ_JPRO01000012.1"/>
</dbReference>
<dbReference type="EMBL" id="JPRO01000012">
    <property type="protein sequence ID" value="KFF02309.1"/>
    <property type="molecule type" value="Genomic_DNA"/>
</dbReference>